<feature type="domain" description="AB hydrolase-1" evidence="3">
    <location>
        <begin position="80"/>
        <end position="186"/>
    </location>
</feature>
<dbReference type="EMBL" id="CP087164">
    <property type="protein sequence ID" value="UGS34339.1"/>
    <property type="molecule type" value="Genomic_DNA"/>
</dbReference>
<dbReference type="GO" id="GO:0004177">
    <property type="term" value="F:aminopeptidase activity"/>
    <property type="evidence" value="ECO:0007669"/>
    <property type="project" value="UniProtKB-EC"/>
</dbReference>
<dbReference type="InterPro" id="IPR029058">
    <property type="entry name" value="AB_hydrolase_fold"/>
</dbReference>
<organism evidence="5 6">
    <name type="scientific">Capillimicrobium parvum</name>
    <dbReference type="NCBI Taxonomy" id="2884022"/>
    <lineage>
        <taxon>Bacteria</taxon>
        <taxon>Bacillati</taxon>
        <taxon>Actinomycetota</taxon>
        <taxon>Thermoleophilia</taxon>
        <taxon>Solirubrobacterales</taxon>
        <taxon>Capillimicrobiaceae</taxon>
        <taxon>Capillimicrobium</taxon>
    </lineage>
</organism>
<keyword evidence="2" id="KW-0378">Hydrolase</keyword>
<feature type="domain" description="Peptidase S33 tripeptidyl aminopeptidase-like C-terminal" evidence="4">
    <location>
        <begin position="368"/>
        <end position="449"/>
    </location>
</feature>
<keyword evidence="6" id="KW-1185">Reference proteome</keyword>
<dbReference type="InterPro" id="IPR000073">
    <property type="entry name" value="AB_hydrolase_1"/>
</dbReference>
<dbReference type="GO" id="GO:0006508">
    <property type="term" value="P:proteolysis"/>
    <property type="evidence" value="ECO:0007669"/>
    <property type="project" value="InterPro"/>
</dbReference>
<dbReference type="SUPFAM" id="SSF53474">
    <property type="entry name" value="alpha/beta-Hydrolases"/>
    <property type="match status" value="1"/>
</dbReference>
<comment type="similarity">
    <text evidence="1">Belongs to the peptidase S33 family.</text>
</comment>
<dbReference type="InterPro" id="IPR013595">
    <property type="entry name" value="Pept_S33_TAP-like_C"/>
</dbReference>
<gene>
    <name evidence="5" type="ORF">DSM104329_00715</name>
</gene>
<name>A0A9E6XTY4_9ACTN</name>
<dbReference type="PANTHER" id="PTHR43433:SF5">
    <property type="entry name" value="AB HYDROLASE-1 DOMAIN-CONTAINING PROTEIN"/>
    <property type="match status" value="1"/>
</dbReference>
<evidence type="ECO:0000313" key="6">
    <source>
        <dbReference type="Proteomes" id="UP001162834"/>
    </source>
</evidence>
<evidence type="ECO:0000313" key="5">
    <source>
        <dbReference type="EMBL" id="UGS34339.1"/>
    </source>
</evidence>
<sequence>MVAVFAWSVAPARAAGERCPATFRCLSVTVPLDRSGATPGTLALPVLVERGRGPILIALGGGPGQGMVGVGPVLAGFLGPMTGRRVAVFDQRGTGATAVRCPSLQRLALTDFTVPPPGTVEACGARLGAARAFYSTTDSVEDLEAVRAALGADRVDVLGVSYGTYLAERYARAHPDRVSRLVLDSVVPQQDVDIFVRDSLRRAGHDLRALCAAGACRRITSDPVADLAAVVRRANERPLSGAVRTGPRTRTRISVDGPGLFDVATTWTSFRPDLFAFAPAALAQANDGDPDLLLRLVKLARRANPAVPAQELSWGLHTATLCADLATPWGGPASDPATRAASVSATLDPLPASSFAPFDRFTSAHNGLADTCERWPATTVAPPPEPGPLPAVPTLLLNGAWDMSTPVPGAREEAARSSTAQLVVVPHAGHSVVTGVRCTARIVRRFFRDRPLVRPCVGNPRPEALAVPRRLGDMTGSRRALARRVARLTIADATSAAGTSRRFGGLRGGWIERRGRGALVLHRDELIRGAPVSGTLGRTPRVHVGGRLNADVTFDTPGAPAVRLR</sequence>
<evidence type="ECO:0000259" key="3">
    <source>
        <dbReference type="Pfam" id="PF00561"/>
    </source>
</evidence>
<evidence type="ECO:0000259" key="4">
    <source>
        <dbReference type="Pfam" id="PF08386"/>
    </source>
</evidence>
<dbReference type="Proteomes" id="UP001162834">
    <property type="component" value="Chromosome"/>
</dbReference>
<evidence type="ECO:0008006" key="7">
    <source>
        <dbReference type="Google" id="ProtNLM"/>
    </source>
</evidence>
<evidence type="ECO:0000256" key="2">
    <source>
        <dbReference type="ARBA" id="ARBA00022801"/>
    </source>
</evidence>
<dbReference type="Pfam" id="PF00561">
    <property type="entry name" value="Abhydrolase_1"/>
    <property type="match status" value="1"/>
</dbReference>
<dbReference type="AlphaFoldDB" id="A0A9E6XTY4"/>
<dbReference type="Gene3D" id="3.40.50.1820">
    <property type="entry name" value="alpha/beta hydrolase"/>
    <property type="match status" value="1"/>
</dbReference>
<dbReference type="KEGG" id="sbae:DSM104329_00715"/>
<dbReference type="InterPro" id="IPR050471">
    <property type="entry name" value="AB_hydrolase"/>
</dbReference>
<protein>
    <recommendedName>
        <fullName evidence="7">AB hydrolase-1 domain-containing protein</fullName>
    </recommendedName>
</protein>
<accession>A0A9E6XTY4</accession>
<proteinExistence type="inferred from homology"/>
<reference evidence="5" key="1">
    <citation type="journal article" date="2022" name="Int. J. Syst. Evol. Microbiol.">
        <title>Pseudomonas aegrilactucae sp. nov. and Pseudomonas morbosilactucae sp. nov., pathogens causing bacterial rot of lettuce in Japan.</title>
        <authorList>
            <person name="Sawada H."/>
            <person name="Fujikawa T."/>
            <person name="Satou M."/>
        </authorList>
    </citation>
    <scope>NUCLEOTIDE SEQUENCE</scope>
    <source>
        <strain evidence="5">0166_1</strain>
    </source>
</reference>
<dbReference type="PRINTS" id="PR00793">
    <property type="entry name" value="PROAMNOPTASE"/>
</dbReference>
<dbReference type="PANTHER" id="PTHR43433">
    <property type="entry name" value="HYDROLASE, ALPHA/BETA FOLD FAMILY PROTEIN"/>
    <property type="match status" value="1"/>
</dbReference>
<dbReference type="InterPro" id="IPR002410">
    <property type="entry name" value="Peptidase_S33"/>
</dbReference>
<evidence type="ECO:0000256" key="1">
    <source>
        <dbReference type="ARBA" id="ARBA00010088"/>
    </source>
</evidence>
<dbReference type="Pfam" id="PF08386">
    <property type="entry name" value="Abhydrolase_4"/>
    <property type="match status" value="1"/>
</dbReference>